<accession>A0ABR0LY49</accession>
<feature type="region of interest" description="Disordered" evidence="1">
    <location>
        <begin position="270"/>
        <end position="298"/>
    </location>
</feature>
<reference evidence="2 3" key="1">
    <citation type="submission" date="2023-08" db="EMBL/GenBank/DDBJ databases">
        <title>Black Yeasts Isolated from many extreme environments.</title>
        <authorList>
            <person name="Coleine C."/>
            <person name="Stajich J.E."/>
            <person name="Selbmann L."/>
        </authorList>
    </citation>
    <scope>NUCLEOTIDE SEQUENCE [LARGE SCALE GENOMIC DNA]</scope>
    <source>
        <strain evidence="2 3">CCFEE 536</strain>
    </source>
</reference>
<sequence>MPDSQGVRRSLRLSQTEPGFELNIFSRQWLWSIPFFESWIVSGVVLPHLKEWKRECIDDASHFNQIVEIIDTRRSSTFSDTVVSQCRLEDAKRTGSFESSSTDRTTRTTSELWTRTIWLIVKSNKGAGTALLDKYKTSPQECYEIFVSFLLSVFREYNDFMDRDHVGYYARLIGESLRLGPVEINKQTEFSFEHNTEAEDDSEEEYGIHRTTTCDTRNSANRALLNPVGHCPRLFSNLPRVFRQQKLSRKIIDDTDSFDGGLPLPKKLKVGKYLRRNSGSRESSRERPDIRQDTHSSLIKMESVEDASAVNHRMIQLPEPIPSMAKDSNIDQGPSTRKGIQSSTSHMIRPDNLNACETIDPSQPTAVNIEQPVTQLEMTAADKDEKEFATLEHYKKLEKELATVRVELGRLTTRNAELDSAALLLRALAKEVVVQTAGMTGSNFGVVGEVLGRLRDAVQD</sequence>
<comment type="caution">
    <text evidence="2">The sequence shown here is derived from an EMBL/GenBank/DDBJ whole genome shotgun (WGS) entry which is preliminary data.</text>
</comment>
<evidence type="ECO:0000313" key="3">
    <source>
        <dbReference type="Proteomes" id="UP001357485"/>
    </source>
</evidence>
<feature type="compositionally biased region" description="Polar residues" evidence="1">
    <location>
        <begin position="330"/>
        <end position="344"/>
    </location>
</feature>
<evidence type="ECO:0000313" key="2">
    <source>
        <dbReference type="EMBL" id="KAK5256334.1"/>
    </source>
</evidence>
<name>A0ABR0LY49_9PEZI</name>
<keyword evidence="3" id="KW-1185">Reference proteome</keyword>
<feature type="region of interest" description="Disordered" evidence="1">
    <location>
        <begin position="323"/>
        <end position="344"/>
    </location>
</feature>
<proteinExistence type="predicted"/>
<protein>
    <submittedName>
        <fullName evidence="2">Uncharacterized protein</fullName>
    </submittedName>
</protein>
<evidence type="ECO:0000256" key="1">
    <source>
        <dbReference type="SAM" id="MobiDB-lite"/>
    </source>
</evidence>
<feature type="compositionally biased region" description="Basic and acidic residues" evidence="1">
    <location>
        <begin position="282"/>
        <end position="294"/>
    </location>
</feature>
<dbReference type="Proteomes" id="UP001357485">
    <property type="component" value="Unassembled WGS sequence"/>
</dbReference>
<dbReference type="EMBL" id="JAVRRA010008577">
    <property type="protein sequence ID" value="KAK5256334.1"/>
    <property type="molecule type" value="Genomic_DNA"/>
</dbReference>
<organism evidence="2 3">
    <name type="scientific">Cryomyces antarcticus</name>
    <dbReference type="NCBI Taxonomy" id="329879"/>
    <lineage>
        <taxon>Eukaryota</taxon>
        <taxon>Fungi</taxon>
        <taxon>Dikarya</taxon>
        <taxon>Ascomycota</taxon>
        <taxon>Pezizomycotina</taxon>
        <taxon>Dothideomycetes</taxon>
        <taxon>Dothideomycetes incertae sedis</taxon>
        <taxon>Cryomyces</taxon>
    </lineage>
</organism>
<gene>
    <name evidence="2" type="ORF">LTR16_003488</name>
</gene>